<dbReference type="SUPFAM" id="SSF48657">
    <property type="entry name" value="FinO-like"/>
    <property type="match status" value="1"/>
</dbReference>
<feature type="region of interest" description="Disordered" evidence="2">
    <location>
        <begin position="1"/>
        <end position="87"/>
    </location>
</feature>
<reference evidence="4" key="1">
    <citation type="journal article" date="2022" name="Microorganisms">
        <title>Two New Species of Filamentous Sulfur Bacteria of the Genus Thiothrix, Thiothrix winogradskyi sp. nov. and 'Candidatus Thiothrix sulfatifontis' sp. nov.</title>
        <authorList>
            <person name="Ravin N.V."/>
            <person name="Rossetti S."/>
            <person name="Beletsky A.V."/>
            <person name="Kadnikov V.V."/>
            <person name="Rudenko T.S."/>
            <person name="Smolyakov D.D."/>
            <person name="Moskvitina M.I."/>
            <person name="Gureeva M.V."/>
            <person name="Mardanov A.V."/>
            <person name="Grabovich M.Y."/>
        </authorList>
    </citation>
    <scope>NUCLEOTIDE SEQUENCE</scope>
    <source>
        <strain evidence="4">CT3</strain>
    </source>
</reference>
<evidence type="ECO:0000256" key="2">
    <source>
        <dbReference type="SAM" id="MobiDB-lite"/>
    </source>
</evidence>
<keyword evidence="1" id="KW-0694">RNA-binding</keyword>
<dbReference type="RefSeq" id="WP_236501388.1">
    <property type="nucleotide sequence ID" value="NZ_CP091244.1"/>
</dbReference>
<sequence length="181" mass="20462">MNDPTPPRKTISITRKPANTGTPTTEVGGNVVKRTGKRIITRDQLPAANLTRPGKFEKPKPKPAKAKRKPRQPPKPPKTPPSELRARELSDSLNNFTIWRERLPLALGIEKQIFRHIADLHLSASKRVVSKMLHYHTHHRQYLLNAVNGFHRFNLDGSESGELTAGEKAHAWTLINQSIER</sequence>
<dbReference type="EMBL" id="CP091244">
    <property type="protein sequence ID" value="UJS26052.1"/>
    <property type="molecule type" value="Genomic_DNA"/>
</dbReference>
<proteinExistence type="predicted"/>
<feature type="compositionally biased region" description="Basic residues" evidence="2">
    <location>
        <begin position="61"/>
        <end position="72"/>
    </location>
</feature>
<accession>A0ABY3T447</accession>
<feature type="compositionally biased region" description="Polar residues" evidence="2">
    <location>
        <begin position="11"/>
        <end position="27"/>
    </location>
</feature>
<dbReference type="InterPro" id="IPR016103">
    <property type="entry name" value="ProQ/FinO"/>
</dbReference>
<dbReference type="Pfam" id="PF04352">
    <property type="entry name" value="ProQ"/>
    <property type="match status" value="1"/>
</dbReference>
<name>A0ABY3T447_9GAMM</name>
<evidence type="ECO:0000259" key="3">
    <source>
        <dbReference type="Pfam" id="PF04352"/>
    </source>
</evidence>
<dbReference type="InterPro" id="IPR036442">
    <property type="entry name" value="ProQ/FinO_sf"/>
</dbReference>
<protein>
    <submittedName>
        <fullName evidence="4">ProQ/FinO family protein</fullName>
    </submittedName>
</protein>
<dbReference type="Proteomes" id="UP001054801">
    <property type="component" value="Chromosome"/>
</dbReference>
<dbReference type="Gene3D" id="1.10.1710.10">
    <property type="entry name" value="ProQ/FinO domain"/>
    <property type="match status" value="1"/>
</dbReference>
<organism evidence="4 5">
    <name type="scientific">Thiothrix winogradskyi</name>
    <dbReference type="NCBI Taxonomy" id="96472"/>
    <lineage>
        <taxon>Bacteria</taxon>
        <taxon>Pseudomonadati</taxon>
        <taxon>Pseudomonadota</taxon>
        <taxon>Gammaproteobacteria</taxon>
        <taxon>Thiotrichales</taxon>
        <taxon>Thiotrichaceae</taxon>
        <taxon>Thiothrix</taxon>
    </lineage>
</organism>
<evidence type="ECO:0000256" key="1">
    <source>
        <dbReference type="ARBA" id="ARBA00022884"/>
    </source>
</evidence>
<gene>
    <name evidence="4" type="ORF">L2Y54_08435</name>
</gene>
<keyword evidence="5" id="KW-1185">Reference proteome</keyword>
<evidence type="ECO:0000313" key="5">
    <source>
        <dbReference type="Proteomes" id="UP001054801"/>
    </source>
</evidence>
<feature type="domain" description="ProQ/FinO" evidence="3">
    <location>
        <begin position="96"/>
        <end position="178"/>
    </location>
</feature>
<evidence type="ECO:0000313" key="4">
    <source>
        <dbReference type="EMBL" id="UJS26052.1"/>
    </source>
</evidence>